<gene>
    <name evidence="1" type="ORF">Sylvanvirus2_37</name>
</gene>
<evidence type="ECO:0000313" key="1">
    <source>
        <dbReference type="EMBL" id="AYV86541.1"/>
    </source>
</evidence>
<protein>
    <submittedName>
        <fullName evidence="1">Uncharacterized protein</fullName>
    </submittedName>
</protein>
<name>A0A3G5AJF9_9VIRU</name>
<accession>A0A3G5AJF9</accession>
<reference evidence="1" key="1">
    <citation type="submission" date="2018-10" db="EMBL/GenBank/DDBJ databases">
        <title>Hidden diversity of soil giant viruses.</title>
        <authorList>
            <person name="Schulz F."/>
            <person name="Alteio L."/>
            <person name="Goudeau D."/>
            <person name="Ryan E.M."/>
            <person name="Malmstrom R.R."/>
            <person name="Blanchard J."/>
            <person name="Woyke T."/>
        </authorList>
    </citation>
    <scope>NUCLEOTIDE SEQUENCE</scope>
    <source>
        <strain evidence="1">SYV1</strain>
    </source>
</reference>
<sequence>MSSQSSQDGQDILDVLDDVIDHIDPFVDYLRGGLNGMDRKDGSDSEEDVYHEDEVKDAYNKKVFENSKDTLGPQLLFNEICARFLELFVISYGSVCTQVDPLLGEYFRIHVQNDLEKCNYVSNMLILKSDSPVYDLLEKQDSSLFLNKKIYTQVDFIRRMELGKLWIAGRLSSCERHQIWLIIIALCNLAQILCTSASLGSKFAWLILSACPNANQFNFNRNDFITKLTTCIKPGIENETTHSILELIIHKFFKTEIKVLLSILFHDWIYDVLSEVKKIFSKELQFPNGLDDMILEFYL</sequence>
<proteinExistence type="predicted"/>
<organism evidence="1">
    <name type="scientific">Sylvanvirus sp</name>
    <dbReference type="NCBI Taxonomy" id="2487774"/>
    <lineage>
        <taxon>Viruses</taxon>
    </lineage>
</organism>
<dbReference type="EMBL" id="MK072508">
    <property type="protein sequence ID" value="AYV86541.1"/>
    <property type="molecule type" value="Genomic_DNA"/>
</dbReference>